<keyword evidence="4" id="KW-1185">Reference proteome</keyword>
<feature type="transmembrane region" description="Helical" evidence="2">
    <location>
        <begin position="119"/>
        <end position="142"/>
    </location>
</feature>
<evidence type="ECO:0000313" key="4">
    <source>
        <dbReference type="Proteomes" id="UP001430953"/>
    </source>
</evidence>
<keyword evidence="2" id="KW-0472">Membrane</keyword>
<feature type="region of interest" description="Disordered" evidence="1">
    <location>
        <begin position="208"/>
        <end position="236"/>
    </location>
</feature>
<dbReference type="EMBL" id="JADYXP020000013">
    <property type="protein sequence ID" value="KAL0112090.1"/>
    <property type="molecule type" value="Genomic_DNA"/>
</dbReference>
<evidence type="ECO:0000256" key="1">
    <source>
        <dbReference type="SAM" id="MobiDB-lite"/>
    </source>
</evidence>
<organism evidence="3 4">
    <name type="scientific">Cardiocondyla obscurior</name>
    <dbReference type="NCBI Taxonomy" id="286306"/>
    <lineage>
        <taxon>Eukaryota</taxon>
        <taxon>Metazoa</taxon>
        <taxon>Ecdysozoa</taxon>
        <taxon>Arthropoda</taxon>
        <taxon>Hexapoda</taxon>
        <taxon>Insecta</taxon>
        <taxon>Pterygota</taxon>
        <taxon>Neoptera</taxon>
        <taxon>Endopterygota</taxon>
        <taxon>Hymenoptera</taxon>
        <taxon>Apocrita</taxon>
        <taxon>Aculeata</taxon>
        <taxon>Formicoidea</taxon>
        <taxon>Formicidae</taxon>
        <taxon>Myrmicinae</taxon>
        <taxon>Cardiocondyla</taxon>
    </lineage>
</organism>
<accession>A0AAW2FAK4</accession>
<comment type="caution">
    <text evidence="3">The sequence shown here is derived from an EMBL/GenBank/DDBJ whole genome shotgun (WGS) entry which is preliminary data.</text>
</comment>
<name>A0AAW2FAK4_9HYME</name>
<protein>
    <submittedName>
        <fullName evidence="3">Uncharacterized protein</fullName>
    </submittedName>
</protein>
<keyword evidence="2" id="KW-0812">Transmembrane</keyword>
<feature type="compositionally biased region" description="Polar residues" evidence="1">
    <location>
        <begin position="221"/>
        <end position="236"/>
    </location>
</feature>
<gene>
    <name evidence="3" type="ORF">PUN28_013369</name>
</gene>
<keyword evidence="2" id="KW-1133">Transmembrane helix</keyword>
<dbReference type="Proteomes" id="UP001430953">
    <property type="component" value="Unassembled WGS sequence"/>
</dbReference>
<evidence type="ECO:0000313" key="3">
    <source>
        <dbReference type="EMBL" id="KAL0112090.1"/>
    </source>
</evidence>
<reference evidence="3 4" key="1">
    <citation type="submission" date="2023-03" db="EMBL/GenBank/DDBJ databases">
        <title>High recombination rates correlate with genetic variation in Cardiocondyla obscurior ants.</title>
        <authorList>
            <person name="Errbii M."/>
        </authorList>
    </citation>
    <scope>NUCLEOTIDE SEQUENCE [LARGE SCALE GENOMIC DNA]</scope>
    <source>
        <strain evidence="3">Alpha-2009</strain>
        <tissue evidence="3">Whole body</tissue>
    </source>
</reference>
<evidence type="ECO:0000256" key="2">
    <source>
        <dbReference type="SAM" id="Phobius"/>
    </source>
</evidence>
<proteinExistence type="predicted"/>
<dbReference type="AlphaFoldDB" id="A0AAW2FAK4"/>
<feature type="transmembrane region" description="Helical" evidence="2">
    <location>
        <begin position="60"/>
        <end position="84"/>
    </location>
</feature>
<sequence length="236" mass="24770">MPDSGAVYQPTTVGYSYDSGGDGGGPTAPATAAAAAAGLRHGFWRVVARHKLSSRKWLEWTLLSVALCFFVAGLTTMLVSLVAADDFAPTDNTPKVKPEGHSTMAPDVQHVENTAKCSIALGAGIMMLGVLLGFVWTWLSFFSHSKSPRNGMTSSSGQMLGGLNPSTDLLVGSTSQYGPVLTEVPSQLKIKQANSHDMPAIPLSDQEEEMHTLMQDPASPPSVSVGSNAITNQIPG</sequence>